<keyword evidence="4" id="KW-0808">Transferase</keyword>
<dbReference type="SUPFAM" id="SSF110857">
    <property type="entry name" value="Gamma-glutamyl cyclotransferase-like"/>
    <property type="match status" value="1"/>
</dbReference>
<dbReference type="PANTHER" id="PTHR12935:SF0">
    <property type="entry name" value="GAMMA-GLUTAMYLCYCLOTRANSFERASE"/>
    <property type="match status" value="1"/>
</dbReference>
<dbReference type="InterPro" id="IPR017939">
    <property type="entry name" value="G-Glutamylcylcotransferase"/>
</dbReference>
<evidence type="ECO:0000313" key="4">
    <source>
        <dbReference type="EMBL" id="RVU17179.1"/>
    </source>
</evidence>
<dbReference type="EMBL" id="SACP01000013">
    <property type="protein sequence ID" value="RVU17179.1"/>
    <property type="molecule type" value="Genomic_DNA"/>
</dbReference>
<dbReference type="PANTHER" id="PTHR12935">
    <property type="entry name" value="GAMMA-GLUTAMYLCYCLOTRANSFERASE"/>
    <property type="match status" value="1"/>
</dbReference>
<dbReference type="GO" id="GO:0016740">
    <property type="term" value="F:transferase activity"/>
    <property type="evidence" value="ECO:0007669"/>
    <property type="project" value="UniProtKB-KW"/>
</dbReference>
<feature type="binding site" evidence="3">
    <location>
        <begin position="4"/>
        <end position="9"/>
    </location>
    <ligand>
        <name>substrate</name>
    </ligand>
</feature>
<dbReference type="GO" id="GO:0003839">
    <property type="term" value="F:gamma-glutamylcyclotransferase activity"/>
    <property type="evidence" value="ECO:0007669"/>
    <property type="project" value="InterPro"/>
</dbReference>
<comment type="caution">
    <text evidence="4">The sequence shown here is derived from an EMBL/GenBank/DDBJ whole genome shotgun (WGS) entry which is preliminary data.</text>
</comment>
<dbReference type="InterPro" id="IPR013024">
    <property type="entry name" value="GGCT-like"/>
</dbReference>
<organism evidence="4 5">
    <name type="scientific">Methylobacterium oryzihabitans</name>
    <dbReference type="NCBI Taxonomy" id="2499852"/>
    <lineage>
        <taxon>Bacteria</taxon>
        <taxon>Pseudomonadati</taxon>
        <taxon>Pseudomonadota</taxon>
        <taxon>Alphaproteobacteria</taxon>
        <taxon>Hyphomicrobiales</taxon>
        <taxon>Methylobacteriaceae</taxon>
        <taxon>Methylobacterium</taxon>
    </lineage>
</organism>
<proteinExistence type="predicted"/>
<dbReference type="CDD" id="cd06661">
    <property type="entry name" value="GGCT_like"/>
    <property type="match status" value="1"/>
</dbReference>
<evidence type="ECO:0000256" key="3">
    <source>
        <dbReference type="PIRSR" id="PIRSR617939-2"/>
    </source>
</evidence>
<keyword evidence="1" id="KW-0456">Lyase</keyword>
<name>A0A437P4H6_9HYPH</name>
<reference evidence="4 5" key="1">
    <citation type="submission" date="2019-01" db="EMBL/GenBank/DDBJ databases">
        <authorList>
            <person name="Chen W.-M."/>
        </authorList>
    </citation>
    <scope>NUCLEOTIDE SEQUENCE [LARGE SCALE GENOMIC DNA]</scope>
    <source>
        <strain evidence="4 5">TER-1</strain>
    </source>
</reference>
<keyword evidence="5" id="KW-1185">Reference proteome</keyword>
<evidence type="ECO:0000313" key="5">
    <source>
        <dbReference type="Proteomes" id="UP000286997"/>
    </source>
</evidence>
<dbReference type="OrthoDB" id="141582at2"/>
<sequence>MPLYFAYGSNMDRAAMARRCPGAEPVEVARLHRHRFVIMREGYASVVRDPGHTVWGLLWSLTLADIPPLDRYEGVAGGLYVKAQQPVTVAGGGVRRALIYLGRSQGGAPRPGYLEGVVAAAREAGLPGPYLRGLEAMLR</sequence>
<feature type="binding site" evidence="3">
    <location>
        <position position="113"/>
    </location>
    <ligand>
        <name>substrate</name>
    </ligand>
</feature>
<dbReference type="Proteomes" id="UP000286997">
    <property type="component" value="Unassembled WGS sequence"/>
</dbReference>
<evidence type="ECO:0000256" key="1">
    <source>
        <dbReference type="ARBA" id="ARBA00023239"/>
    </source>
</evidence>
<dbReference type="Pfam" id="PF13772">
    <property type="entry name" value="AIG2_2"/>
    <property type="match status" value="1"/>
</dbReference>
<dbReference type="RefSeq" id="WP_127730409.1">
    <property type="nucleotide sequence ID" value="NZ_SACP01000013.1"/>
</dbReference>
<accession>A0A437P4H6</accession>
<dbReference type="Gene3D" id="3.10.490.10">
    <property type="entry name" value="Gamma-glutamyl cyclotransferase-like"/>
    <property type="match status" value="1"/>
</dbReference>
<dbReference type="InterPro" id="IPR036568">
    <property type="entry name" value="GGCT-like_sf"/>
</dbReference>
<dbReference type="AlphaFoldDB" id="A0A437P4H6"/>
<gene>
    <name evidence="4" type="ORF">EOE48_14840</name>
</gene>
<protein>
    <submittedName>
        <fullName evidence="4">Gamma-glutamylcyclotransferase</fullName>
    </submittedName>
</protein>
<feature type="active site" description="Proton acceptor" evidence="2">
    <location>
        <position position="73"/>
    </location>
</feature>
<evidence type="ECO:0000256" key="2">
    <source>
        <dbReference type="PIRSR" id="PIRSR617939-1"/>
    </source>
</evidence>